<dbReference type="Proteomes" id="UP000199221">
    <property type="component" value="Unassembled WGS sequence"/>
</dbReference>
<name>A0A1H9BJV6_9PSED</name>
<proteinExistence type="predicted"/>
<reference evidence="1 2" key="1">
    <citation type="submission" date="2016-10" db="EMBL/GenBank/DDBJ databases">
        <authorList>
            <person name="de Groot N.N."/>
        </authorList>
    </citation>
    <scope>NUCLEOTIDE SEQUENCE [LARGE SCALE GENOMIC DNA]</scope>
    <source>
        <strain evidence="1 2">LMG 27941</strain>
    </source>
</reference>
<dbReference type="Pfam" id="PF11275">
    <property type="entry name" value="DUF3077"/>
    <property type="match status" value="1"/>
</dbReference>
<dbReference type="EMBL" id="FOEQ01000001">
    <property type="protein sequence ID" value="SEP89256.1"/>
    <property type="molecule type" value="Genomic_DNA"/>
</dbReference>
<accession>A0A1H9BJV6</accession>
<sequence>MSEQPERFATAGVSTFLECFRVEPDVPFSLAFNELSVLQGCILHLTTEAEMEGDLKAGSAARILSAMAKALINDLEIGLNRTR</sequence>
<organism evidence="1 2">
    <name type="scientific">Pseudomonas soli</name>
    <dbReference type="NCBI Taxonomy" id="1306993"/>
    <lineage>
        <taxon>Bacteria</taxon>
        <taxon>Pseudomonadati</taxon>
        <taxon>Pseudomonadota</taxon>
        <taxon>Gammaproteobacteria</taxon>
        <taxon>Pseudomonadales</taxon>
        <taxon>Pseudomonadaceae</taxon>
        <taxon>Pseudomonas</taxon>
    </lineage>
</organism>
<protein>
    <recommendedName>
        <fullName evidence="3">DUF3077 domain-containing protein</fullName>
    </recommendedName>
</protein>
<dbReference type="GeneID" id="93675899"/>
<dbReference type="InterPro" id="IPR021427">
    <property type="entry name" value="DUF3077"/>
</dbReference>
<dbReference type="AlphaFoldDB" id="A0A1H9BJV6"/>
<evidence type="ECO:0008006" key="3">
    <source>
        <dbReference type="Google" id="ProtNLM"/>
    </source>
</evidence>
<dbReference type="RefSeq" id="WP_094010255.1">
    <property type="nucleotide sequence ID" value="NZ_CATKPM010000022.1"/>
</dbReference>
<gene>
    <name evidence="1" type="ORF">SAMN05216230_101724</name>
</gene>
<evidence type="ECO:0000313" key="1">
    <source>
        <dbReference type="EMBL" id="SEP89256.1"/>
    </source>
</evidence>
<evidence type="ECO:0000313" key="2">
    <source>
        <dbReference type="Proteomes" id="UP000199221"/>
    </source>
</evidence>